<feature type="compositionally biased region" description="Basic and acidic residues" evidence="10">
    <location>
        <begin position="1"/>
        <end position="10"/>
    </location>
</feature>
<dbReference type="InterPro" id="IPR058056">
    <property type="entry name" value="WH_TANC1/2"/>
</dbReference>
<dbReference type="InterPro" id="IPR058018">
    <property type="entry name" value="AAA_lid_TANC1/2"/>
</dbReference>
<feature type="compositionally biased region" description="Low complexity" evidence="10">
    <location>
        <begin position="180"/>
        <end position="200"/>
    </location>
</feature>
<keyword evidence="1" id="KW-0597">Phosphoprotein</keyword>
<feature type="compositionally biased region" description="Low complexity" evidence="10">
    <location>
        <begin position="80"/>
        <end position="91"/>
    </location>
</feature>
<feature type="region of interest" description="Disordered" evidence="10">
    <location>
        <begin position="257"/>
        <end position="287"/>
    </location>
</feature>
<keyword evidence="13" id="KW-1185">Reference proteome</keyword>
<feature type="domain" description="TANC1/2-like AAA+ ATPase lid" evidence="11">
    <location>
        <begin position="630"/>
        <end position="720"/>
    </location>
</feature>
<feature type="repeat" description="ANK" evidence="8">
    <location>
        <begin position="1213"/>
        <end position="1245"/>
    </location>
</feature>
<dbReference type="PANTHER" id="PTHR24166:SF55">
    <property type="entry name" value="ROLLING PEBBLES, ISOFORM B"/>
    <property type="match status" value="1"/>
</dbReference>
<feature type="repeat" description="ANK" evidence="8">
    <location>
        <begin position="1147"/>
        <end position="1179"/>
    </location>
</feature>
<dbReference type="InterPro" id="IPR036770">
    <property type="entry name" value="Ankyrin_rpt-contain_sf"/>
</dbReference>
<protein>
    <submittedName>
        <fullName evidence="14 15">Protein TANC1-like isoform X1</fullName>
    </submittedName>
</protein>
<feature type="repeat" description="ANK" evidence="8">
    <location>
        <begin position="1114"/>
        <end position="1146"/>
    </location>
</feature>
<evidence type="ECO:0000256" key="10">
    <source>
        <dbReference type="SAM" id="MobiDB-lite"/>
    </source>
</evidence>
<dbReference type="SUPFAM" id="SSF48403">
    <property type="entry name" value="Ankyrin repeat"/>
    <property type="match status" value="1"/>
</dbReference>
<dbReference type="InterPro" id="IPR019734">
    <property type="entry name" value="TPR_rpt"/>
</dbReference>
<dbReference type="InterPro" id="IPR050889">
    <property type="entry name" value="Dendritic_Spine_Reg/Scaffold"/>
</dbReference>
<evidence type="ECO:0000256" key="1">
    <source>
        <dbReference type="ARBA" id="ARBA00022553"/>
    </source>
</evidence>
<dbReference type="GO" id="GO:0098794">
    <property type="term" value="C:postsynapse"/>
    <property type="evidence" value="ECO:0007669"/>
    <property type="project" value="UniProtKB-SubCell"/>
</dbReference>
<evidence type="ECO:0000259" key="12">
    <source>
        <dbReference type="Pfam" id="PF25521"/>
    </source>
</evidence>
<dbReference type="Gene3D" id="1.25.40.10">
    <property type="entry name" value="Tetratricopeptide repeat domain"/>
    <property type="match status" value="1"/>
</dbReference>
<gene>
    <name evidence="14 15 16 17 18" type="primary">LOC116941102</name>
</gene>
<evidence type="ECO:0000256" key="4">
    <source>
        <dbReference type="ARBA" id="ARBA00023018"/>
    </source>
</evidence>
<proteinExistence type="inferred from homology"/>
<keyword evidence="5 8" id="KW-0040">ANK repeat</keyword>
<dbReference type="PROSITE" id="PS50297">
    <property type="entry name" value="ANK_REP_REGION"/>
    <property type="match status" value="5"/>
</dbReference>
<keyword evidence="2" id="KW-0677">Repeat</keyword>
<evidence type="ECO:0000313" key="13">
    <source>
        <dbReference type="Proteomes" id="UP001318040"/>
    </source>
</evidence>
<evidence type="ECO:0000313" key="16">
    <source>
        <dbReference type="RefSeq" id="XP_032807622.1"/>
    </source>
</evidence>
<feature type="compositionally biased region" description="Polar residues" evidence="10">
    <location>
        <begin position="111"/>
        <end position="133"/>
    </location>
</feature>
<evidence type="ECO:0000313" key="15">
    <source>
        <dbReference type="RefSeq" id="XP_032807621.1"/>
    </source>
</evidence>
<dbReference type="Gene3D" id="1.25.40.20">
    <property type="entry name" value="Ankyrin repeat-containing domain"/>
    <property type="match status" value="3"/>
</dbReference>
<feature type="compositionally biased region" description="Basic and acidic residues" evidence="10">
    <location>
        <begin position="301"/>
        <end position="311"/>
    </location>
</feature>
<evidence type="ECO:0000313" key="18">
    <source>
        <dbReference type="RefSeq" id="XP_032807624.1"/>
    </source>
</evidence>
<dbReference type="InterPro" id="IPR011990">
    <property type="entry name" value="TPR-like_helical_dom_sf"/>
</dbReference>
<dbReference type="Pfam" id="PF25520">
    <property type="entry name" value="AAA_lid_TANC1"/>
    <property type="match status" value="1"/>
</dbReference>
<feature type="region of interest" description="Disordered" evidence="10">
    <location>
        <begin position="301"/>
        <end position="327"/>
    </location>
</feature>
<dbReference type="KEGG" id="pmrn:116941102"/>
<feature type="region of interest" description="Disordered" evidence="10">
    <location>
        <begin position="1423"/>
        <end position="1481"/>
    </location>
</feature>
<evidence type="ECO:0000313" key="17">
    <source>
        <dbReference type="RefSeq" id="XP_032807623.1"/>
    </source>
</evidence>
<dbReference type="PROSITE" id="PS50088">
    <property type="entry name" value="ANK_REPEAT"/>
    <property type="match status" value="5"/>
</dbReference>
<feature type="compositionally biased region" description="Basic and acidic residues" evidence="10">
    <location>
        <begin position="204"/>
        <end position="217"/>
    </location>
</feature>
<evidence type="ECO:0000256" key="3">
    <source>
        <dbReference type="ARBA" id="ARBA00022803"/>
    </source>
</evidence>
<evidence type="ECO:0000256" key="7">
    <source>
        <dbReference type="ARBA" id="ARBA00038259"/>
    </source>
</evidence>
<dbReference type="RefSeq" id="XP_032807624.1">
    <property type="nucleotide sequence ID" value="XM_032951733.1"/>
</dbReference>
<dbReference type="PANTHER" id="PTHR24166">
    <property type="entry name" value="ROLLING PEBBLES, ISOFORM B"/>
    <property type="match status" value="1"/>
</dbReference>
<accession>A0AAJ7WRN2</accession>
<feature type="compositionally biased region" description="Acidic residues" evidence="10">
    <location>
        <begin position="1433"/>
        <end position="1449"/>
    </location>
</feature>
<dbReference type="Pfam" id="PF12796">
    <property type="entry name" value="Ank_2"/>
    <property type="match status" value="2"/>
</dbReference>
<comment type="similarity">
    <text evidence="7">Belongs to the TANC family.</text>
</comment>
<feature type="repeat" description="ANK" evidence="8">
    <location>
        <begin position="1081"/>
        <end position="1113"/>
    </location>
</feature>
<dbReference type="RefSeq" id="XP_032807622.1">
    <property type="nucleotide sequence ID" value="XM_032951731.1"/>
</dbReference>
<feature type="compositionally biased region" description="Low complexity" evidence="10">
    <location>
        <begin position="1014"/>
        <end position="1033"/>
    </location>
</feature>
<feature type="region of interest" description="Disordered" evidence="10">
    <location>
        <begin position="429"/>
        <end position="454"/>
    </location>
</feature>
<evidence type="ECO:0000256" key="2">
    <source>
        <dbReference type="ARBA" id="ARBA00022737"/>
    </source>
</evidence>
<keyword evidence="3 9" id="KW-0802">TPR repeat</keyword>
<dbReference type="Pfam" id="PF00023">
    <property type="entry name" value="Ank"/>
    <property type="match status" value="2"/>
</dbReference>
<sequence length="1948" mass="209176">MRSSRQDPDQRLPQPGVWTTCPRAALGSDSRGDETTHALKAQLGLLLGERSAPSTPATPRSHGQRGHMGKSPPSAVTSGSASPHAASPCHSPAREGAVPPGELSPAHLLPTPSSTLESQDSGIIATITRSGGSLEQMEEGSPPDDMAEFGQPESSGAAAYAEKGNIAAQQEATQGCRSNSYSRLRASPPSRSSDSLSVMSNVLPKDRSQKRSFSHDFSDDEEDDGDMDGTEVCSLLGLTGPYGVGAEGEPPPYRAAARRLSQSADQGLDVPPPPTARRSPSLLAPRPNSIAASSLARLEDLGPLDEPRGEPLHASMRTPRQPLAAPHSQPLHNMAARLPSCKPVDAALKPLPFELPSVAGEVSFVGREWLFRELELRLGGRVSGGGSGRSSIGGSGGVFIVGGVGSGKTAIVARLVRLSCHGETAASRNVDEGRERTGPACRGGNSSYNPAQHLRSDDPARRLAAKVVAYHYCQSDRASTCLVPEFVHSVAALLCRAPQLAVYRELVARSPELQTALSMRSCVQEPGAALRLGVLQPLSTLRKDGKLADRDMLLLVDGLHEAEFHKPDHGDTIASFLAVHLAAFPPRLKLVLTVRTASQDVTAQLPFPEILLDPGLGGPARAPEVAGPEDDLCSYAVRRVSGGCQTQTGVWQAWRPPGPDGAEMTQMADMAPRLAAMAHGCFLYLRLALDLVKQGNLSLTGPGSKELPCSLSELFELQCNALFPKRADFMRVLPLLNVALASLQPLSEAQLLQALRAGHVGLPPPGSPAADFPAVLEKVSPLLPRLADGTRMFRHPALREWLAWRQDGKSKRFLCEPRSGHALLAMALSRQGGTLSPEQTLELGHHILKAHIYKGLSKRPGISSSVLQALWVAHSTDGLSAALTSLRNLYTPNIKVSRLLILAGADVESGTEALSGAPLLCVHAHLGHGDAVSLLLDAGACPDSTGASGVAALSHAAAAGHTDVVARLCHGDAQVPRIDREGRCALVHAALQGHLATVEFVATMDWSQQDEPDQPGQQGQPGQISKRQAAQQALTAAASMGHAEVVEYLLSLPSLSSEHEEEEEEAGEGSRVQIDAFDTLWGETALTAAAGRGRLSVCELLLERGALLSQAGRRGVTPLISAARQGHWQVVLLLLRRGAEPDAPERRGRTALMAAACEGHTNTVDVLLSRGANVSVADHEGLSALSWACLKGRLAVVQTLLAHGAPVNHADRSGRTPLGLAAFHGDAEVVQFLLEHGANMEHVDESGMRPLDRAIGCRNTAVVLALLKKGANLGPASWAMATSKPDITVLLLNRVIEEGNELYKSGRMKEAAQRYHLALKRFPRESFGEELGTFQDLRVTLYLNLSRCRRKLNDYGLAEEFATKALELKPRSHEALYARARAKRSSRQFLAALEDLQHAARLYPENREVARLLARVMDECRQQQQHIAHQEEPAEEEEEPEEQEAEDDQVAAMPNEEVCYPGPPSAEQRYGERQGRGDGSYPEPMLQRAVSIAYGEFDCENASPPTTRILQRCRSFVLPDEDTQWHGGLQQDMRAKCQIGTDVCGQAEIRRGLQTLMMPRSRHDSGRGDQMLMSSPAPMQWLGNRDNGYSDMDMQYEAPVPALHRAASYQSCNVPICQQKVDLAGNRPLQSVRSCGECIADQYMEMNVPPSAMFGCSDVQQCMSGGAYDVPDHQQSSSKSRLCGDLGSNAYSCPVGMGPSELRRLNTTLCPSSLLSVNAGLRASTPCLAEGGGRSYSCNQRDEFRTCTMLGPRSSRTEERLSMESPPYGQCDSKGYSRPFMGIADKRVRTQPSIQQPVPLSQCPPMPTRQQSRGWLTSSVDLIVSNPAPCTSNDYYNNDDHGLSSSAGMWQSESVAQCGRPNGGAFSWQASEPDPYAPHLQSSGGGGGGVVIPGRRFARESSTCYEDACGIYGYQESVGAVVERVVRQPRPPCRSPLLPKRPFVESNV</sequence>
<dbReference type="SMART" id="SM00248">
    <property type="entry name" value="ANK"/>
    <property type="match status" value="10"/>
</dbReference>
<feature type="region of interest" description="Disordered" evidence="10">
    <location>
        <begin position="1"/>
        <end position="231"/>
    </location>
</feature>
<evidence type="ECO:0000313" key="14">
    <source>
        <dbReference type="RefSeq" id="XP_032807620.1"/>
    </source>
</evidence>
<feature type="region of interest" description="Disordered" evidence="10">
    <location>
        <begin position="1008"/>
        <end position="1033"/>
    </location>
</feature>
<feature type="compositionally biased region" description="Acidic residues" evidence="10">
    <location>
        <begin position="136"/>
        <end position="147"/>
    </location>
</feature>
<evidence type="ECO:0000256" key="9">
    <source>
        <dbReference type="PROSITE-ProRule" id="PRU00339"/>
    </source>
</evidence>
<dbReference type="RefSeq" id="XP_032807623.1">
    <property type="nucleotide sequence ID" value="XM_032951732.1"/>
</dbReference>
<feature type="compositionally biased region" description="Polar residues" evidence="10">
    <location>
        <begin position="167"/>
        <end position="179"/>
    </location>
</feature>
<feature type="repeat" description="TPR" evidence="9">
    <location>
        <begin position="1339"/>
        <end position="1372"/>
    </location>
</feature>
<organism evidence="13 15">
    <name type="scientific">Petromyzon marinus</name>
    <name type="common">Sea lamprey</name>
    <dbReference type="NCBI Taxonomy" id="7757"/>
    <lineage>
        <taxon>Eukaryota</taxon>
        <taxon>Metazoa</taxon>
        <taxon>Chordata</taxon>
        <taxon>Craniata</taxon>
        <taxon>Vertebrata</taxon>
        <taxon>Cyclostomata</taxon>
        <taxon>Hyperoartia</taxon>
        <taxon>Petromyzontiformes</taxon>
        <taxon>Petromyzontidae</taxon>
        <taxon>Petromyzon</taxon>
    </lineage>
</organism>
<dbReference type="RefSeq" id="XP_032807621.1">
    <property type="nucleotide sequence ID" value="XM_032951730.1"/>
</dbReference>
<dbReference type="SUPFAM" id="SSF48452">
    <property type="entry name" value="TPR-like"/>
    <property type="match status" value="1"/>
</dbReference>
<dbReference type="InterPro" id="IPR002110">
    <property type="entry name" value="Ankyrin_rpt"/>
</dbReference>
<dbReference type="PROSITE" id="PS50005">
    <property type="entry name" value="TPR"/>
    <property type="match status" value="1"/>
</dbReference>
<evidence type="ECO:0000256" key="8">
    <source>
        <dbReference type="PROSITE-ProRule" id="PRU00023"/>
    </source>
</evidence>
<evidence type="ECO:0000256" key="6">
    <source>
        <dbReference type="ARBA" id="ARBA00034110"/>
    </source>
</evidence>
<feature type="compositionally biased region" description="Acidic residues" evidence="10">
    <location>
        <begin position="218"/>
        <end position="229"/>
    </location>
</feature>
<keyword evidence="4" id="KW-0770">Synapse</keyword>
<dbReference type="RefSeq" id="XP_032807620.1">
    <property type="nucleotide sequence ID" value="XM_032951729.1"/>
</dbReference>
<evidence type="ECO:0000259" key="11">
    <source>
        <dbReference type="Pfam" id="PF25520"/>
    </source>
</evidence>
<feature type="repeat" description="ANK" evidence="8">
    <location>
        <begin position="1180"/>
        <end position="1212"/>
    </location>
</feature>
<reference evidence="14 15" key="1">
    <citation type="submission" date="2025-04" db="UniProtKB">
        <authorList>
            <consortium name="RefSeq"/>
        </authorList>
    </citation>
    <scope>IDENTIFICATION</scope>
    <source>
        <tissue evidence="14 15">Sperm</tissue>
    </source>
</reference>
<name>A0AAJ7WRN2_PETMA</name>
<dbReference type="SMART" id="SM00028">
    <property type="entry name" value="TPR"/>
    <property type="match status" value="3"/>
</dbReference>
<evidence type="ECO:0000256" key="5">
    <source>
        <dbReference type="ARBA" id="ARBA00023043"/>
    </source>
</evidence>
<dbReference type="Proteomes" id="UP001318040">
    <property type="component" value="Chromosome 10"/>
</dbReference>
<dbReference type="Pfam" id="PF25521">
    <property type="entry name" value="WHD_TANC1"/>
    <property type="match status" value="1"/>
</dbReference>
<feature type="domain" description="TANC1/2-like winged helix" evidence="12">
    <location>
        <begin position="723"/>
        <end position="877"/>
    </location>
</feature>
<comment type="subcellular location">
    <subcellularLocation>
        <location evidence="6">Postsynapse</location>
    </subcellularLocation>
</comment>